<dbReference type="Gene3D" id="2.160.20.10">
    <property type="entry name" value="Single-stranded right-handed beta-helix, Pectin lyase-like"/>
    <property type="match status" value="1"/>
</dbReference>
<feature type="region of interest" description="Disordered" evidence="1">
    <location>
        <begin position="530"/>
        <end position="549"/>
    </location>
</feature>
<keyword evidence="5" id="KW-1185">Reference proteome</keyword>
<evidence type="ECO:0000256" key="1">
    <source>
        <dbReference type="SAM" id="MobiDB-lite"/>
    </source>
</evidence>
<gene>
    <name evidence="4" type="ORF">QQ91_0012700</name>
</gene>
<accession>A0ABD4T582</accession>
<evidence type="ECO:0000259" key="3">
    <source>
        <dbReference type="Pfam" id="PF05048"/>
    </source>
</evidence>
<evidence type="ECO:0000313" key="4">
    <source>
        <dbReference type="EMBL" id="MCM1983677.1"/>
    </source>
</evidence>
<protein>
    <submittedName>
        <fullName evidence="4">Right-handed parallel beta-helix repeat-containing protein</fullName>
    </submittedName>
</protein>
<sequence>MIRPPFRTPSPLPAALNLHELWGWLGLGLVLGLGGIIGRAQPARSLAPFPQFTLTVNSAQDGEIQPDDQLTLREAIALANGTLPRTALSPAEAAQVQDRSSGSRIVFDLPPQHTTIRLQTLLPAIAAPDLVIDGTTQGGYEPGNPVVSLQPQAGVEVLRGLTLTADRLQVRGLHLSGFRALHRQSFALPSASILVTHHPQAESLGGPWRAEDRPGPQHIVIADNVIGPATPGGDALGAAFGIWIYEARHLTIANNQLQNHRGSAIVTSHWATDTRIEKNQIRGNGARGMPDAVRLEGQIGGTQILGNQLLENAGSAVFLFKTSGAIAVQDNRILGNGTEIPRAALYLMGNDHQIRQNYIGDQNGPGVVIAAYPQSRRNIIVDNQFRNLKGLSIDLVTRRHTTVRDYQVGDGPNPRTESTKRHLDTANRGISAPEFLSREFSVVGGGVSLEGVAMPGATVSLYRVQQDESSSVFQQRGPLSQRVAQTTVDQTGRFDFFLSEAELGAQLSDQLSDQASAQFSVIATHPDYGTSEPARNVTVRSRGVSRNPE</sequence>
<dbReference type="InterPro" id="IPR011050">
    <property type="entry name" value="Pectin_lyase_fold/virulence"/>
</dbReference>
<dbReference type="Pfam" id="PF05048">
    <property type="entry name" value="NosD"/>
    <property type="match status" value="1"/>
</dbReference>
<keyword evidence="2" id="KW-1133">Transmembrane helix</keyword>
<dbReference type="SUPFAM" id="SSF51126">
    <property type="entry name" value="Pectin lyase-like"/>
    <property type="match status" value="1"/>
</dbReference>
<proteinExistence type="predicted"/>
<evidence type="ECO:0000256" key="2">
    <source>
        <dbReference type="SAM" id="Phobius"/>
    </source>
</evidence>
<feature type="domain" description="Periplasmic copper-binding protein NosD beta helix" evidence="3">
    <location>
        <begin position="241"/>
        <end position="388"/>
    </location>
</feature>
<dbReference type="RefSeq" id="WP_166282607.1">
    <property type="nucleotide sequence ID" value="NZ_JTHE03000071.1"/>
</dbReference>
<evidence type="ECO:0000313" key="5">
    <source>
        <dbReference type="Proteomes" id="UP000031561"/>
    </source>
</evidence>
<comment type="caution">
    <text evidence="4">The sequence shown here is derived from an EMBL/GenBank/DDBJ whole genome shotgun (WGS) entry which is preliminary data.</text>
</comment>
<dbReference type="Proteomes" id="UP000031561">
    <property type="component" value="Unassembled WGS sequence"/>
</dbReference>
<name>A0ABD4T582_9CYAN</name>
<dbReference type="InterPro" id="IPR006626">
    <property type="entry name" value="PbH1"/>
</dbReference>
<dbReference type="EMBL" id="JTHE03000071">
    <property type="protein sequence ID" value="MCM1983677.1"/>
    <property type="molecule type" value="Genomic_DNA"/>
</dbReference>
<organism evidence="4 5">
    <name type="scientific">Lyngbya confervoides BDU141951</name>
    <dbReference type="NCBI Taxonomy" id="1574623"/>
    <lineage>
        <taxon>Bacteria</taxon>
        <taxon>Bacillati</taxon>
        <taxon>Cyanobacteriota</taxon>
        <taxon>Cyanophyceae</taxon>
        <taxon>Oscillatoriophycideae</taxon>
        <taxon>Oscillatoriales</taxon>
        <taxon>Microcoleaceae</taxon>
        <taxon>Lyngbya</taxon>
    </lineage>
</organism>
<keyword evidence="2" id="KW-0812">Transmembrane</keyword>
<feature type="transmembrane region" description="Helical" evidence="2">
    <location>
        <begin position="21"/>
        <end position="40"/>
    </location>
</feature>
<dbReference type="SMART" id="SM00710">
    <property type="entry name" value="PbH1"/>
    <property type="match status" value="6"/>
</dbReference>
<dbReference type="AlphaFoldDB" id="A0ABD4T582"/>
<dbReference type="InterPro" id="IPR007742">
    <property type="entry name" value="NosD_dom"/>
</dbReference>
<reference evidence="4 5" key="1">
    <citation type="journal article" date="2015" name="Genome Announc.">
        <title>Draft Genome Sequence of Filamentous Marine Cyanobacterium Lyngbya confervoides Strain BDU141951.</title>
        <authorList>
            <person name="Chandrababunaidu M.M."/>
            <person name="Sen D."/>
            <person name="Tripathy S."/>
        </authorList>
    </citation>
    <scope>NUCLEOTIDE SEQUENCE [LARGE SCALE GENOMIC DNA]</scope>
    <source>
        <strain evidence="4 5">BDU141951</strain>
    </source>
</reference>
<keyword evidence="2" id="KW-0472">Membrane</keyword>
<dbReference type="InterPro" id="IPR012334">
    <property type="entry name" value="Pectin_lyas_fold"/>
</dbReference>